<name>A0A0S6VR20_9BACT</name>
<dbReference type="Gene3D" id="3.30.2020.40">
    <property type="entry name" value="Uncharacterised protein PF10387, DUF2442"/>
    <property type="match status" value="1"/>
</dbReference>
<sequence>MNSFNIEANASKGWCDTDNLCVARYDERQLFVPLAYFPRLLNATSPQCSHYELSGGGTGIHWDEIDKDLNVPGLLMGNCDITNYQNLV</sequence>
<dbReference type="STRING" id="1499966.U14_00976"/>
<evidence type="ECO:0000313" key="1">
    <source>
        <dbReference type="EMBL" id="GAK49752.1"/>
    </source>
</evidence>
<accession>A0A0S6VR20</accession>
<gene>
    <name evidence="1" type="ORF">U14_00976</name>
</gene>
<reference evidence="1 2" key="1">
    <citation type="journal article" date="2015" name="PeerJ">
        <title>First genomic representation of candidate bacterial phylum KSB3 points to enhanced environmental sensing as a trigger of wastewater bulking.</title>
        <authorList>
            <person name="Sekiguchi Y."/>
            <person name="Ohashi A."/>
            <person name="Parks D.H."/>
            <person name="Yamauchi T."/>
            <person name="Tyson G.W."/>
            <person name="Hugenholtz P."/>
        </authorList>
    </citation>
    <scope>NUCLEOTIDE SEQUENCE [LARGE SCALE GENOMIC DNA]</scope>
</reference>
<dbReference type="HOGENOM" id="CLU_177114_0_0_0"/>
<dbReference type="AlphaFoldDB" id="A0A0S6VR20"/>
<protein>
    <recommendedName>
        <fullName evidence="3">DUF2442 domain-containing protein</fullName>
    </recommendedName>
</protein>
<evidence type="ECO:0008006" key="3">
    <source>
        <dbReference type="Google" id="ProtNLM"/>
    </source>
</evidence>
<proteinExistence type="predicted"/>
<dbReference type="EMBL" id="DF820455">
    <property type="protein sequence ID" value="GAK49752.1"/>
    <property type="molecule type" value="Genomic_DNA"/>
</dbReference>
<organism evidence="1 2">
    <name type="scientific">Candidatus Moduliflexus flocculans</name>
    <dbReference type="NCBI Taxonomy" id="1499966"/>
    <lineage>
        <taxon>Bacteria</taxon>
        <taxon>Candidatus Moduliflexota</taxon>
        <taxon>Candidatus Moduliflexia</taxon>
        <taxon>Candidatus Moduliflexales</taxon>
        <taxon>Candidatus Moduliflexaceae</taxon>
    </lineage>
</organism>
<dbReference type="Pfam" id="PF10387">
    <property type="entry name" value="DUF2442"/>
    <property type="match status" value="1"/>
</dbReference>
<dbReference type="InterPro" id="IPR018841">
    <property type="entry name" value="DUF2442"/>
</dbReference>
<keyword evidence="2" id="KW-1185">Reference proteome</keyword>
<dbReference type="Proteomes" id="UP000030700">
    <property type="component" value="Unassembled WGS sequence"/>
</dbReference>
<evidence type="ECO:0000313" key="2">
    <source>
        <dbReference type="Proteomes" id="UP000030700"/>
    </source>
</evidence>